<dbReference type="EMBL" id="JAAAJA010000168">
    <property type="protein sequence ID" value="KAG0259996.1"/>
    <property type="molecule type" value="Genomic_DNA"/>
</dbReference>
<reference evidence="1" key="1">
    <citation type="journal article" date="2020" name="Fungal Divers.">
        <title>Resolving the Mortierellaceae phylogeny through synthesis of multi-gene phylogenetics and phylogenomics.</title>
        <authorList>
            <person name="Vandepol N."/>
            <person name="Liber J."/>
            <person name="Desiro A."/>
            <person name="Na H."/>
            <person name="Kennedy M."/>
            <person name="Barry K."/>
            <person name="Grigoriev I.V."/>
            <person name="Miller A.N."/>
            <person name="O'Donnell K."/>
            <person name="Stajich J.E."/>
            <person name="Bonito G."/>
        </authorList>
    </citation>
    <scope>NUCLEOTIDE SEQUENCE</scope>
    <source>
        <strain evidence="1">KOD948</strain>
    </source>
</reference>
<evidence type="ECO:0000313" key="2">
    <source>
        <dbReference type="Proteomes" id="UP000726737"/>
    </source>
</evidence>
<accession>A0A9P6Q813</accession>
<name>A0A9P6Q813_9FUNG</name>
<evidence type="ECO:0000313" key="1">
    <source>
        <dbReference type="EMBL" id="KAG0259996.1"/>
    </source>
</evidence>
<protein>
    <submittedName>
        <fullName evidence="1">Uncharacterized protein</fullName>
    </submittedName>
</protein>
<comment type="caution">
    <text evidence="1">The sequence shown here is derived from an EMBL/GenBank/DDBJ whole genome shotgun (WGS) entry which is preliminary data.</text>
</comment>
<keyword evidence="2" id="KW-1185">Reference proteome</keyword>
<sequence length="167" mass="19686">MFVTEERDLGYSARHFALFLQNFYGVLDPFQSQDKDPLPMFRISSTYGVSDQHAEDEEQDDLLKGRGRYRDRVQQQAPMDQTSFLVRKLLKDYRRNSDRTRKFLSKTAPIHAPSRSEMELTLIYRHVHPAQRRHLAAIQAERTEKAKSWMVHFKSERGWDGKVSLVD</sequence>
<dbReference type="Proteomes" id="UP000726737">
    <property type="component" value="Unassembled WGS sequence"/>
</dbReference>
<dbReference type="AlphaFoldDB" id="A0A9P6Q813"/>
<organism evidence="1 2">
    <name type="scientific">Mortierella polycephala</name>
    <dbReference type="NCBI Taxonomy" id="41804"/>
    <lineage>
        <taxon>Eukaryota</taxon>
        <taxon>Fungi</taxon>
        <taxon>Fungi incertae sedis</taxon>
        <taxon>Mucoromycota</taxon>
        <taxon>Mortierellomycotina</taxon>
        <taxon>Mortierellomycetes</taxon>
        <taxon>Mortierellales</taxon>
        <taxon>Mortierellaceae</taxon>
        <taxon>Mortierella</taxon>
    </lineage>
</organism>
<dbReference type="OrthoDB" id="6359816at2759"/>
<gene>
    <name evidence="1" type="ORF">BG011_002216</name>
</gene>
<proteinExistence type="predicted"/>